<keyword evidence="2" id="KW-1185">Reference proteome</keyword>
<proteinExistence type="predicted"/>
<sequence>MSEQRLQDALAALPSEKSPQRDLWRGIELALENPGQAKNDAPVSEVSKNKAPVWLASAASFALVATLGWFGLQEKAGSDLSIQSAALVESLSQQQQNQVNAMLVRFEGQDPASDNWQEQMKELDDAATAIKVALEEDPANGALLQMLQHVYQQQIALIERVHAPKWQQI</sequence>
<name>A0A3N5Y5E6_9ALTE</name>
<evidence type="ECO:0000313" key="1">
    <source>
        <dbReference type="EMBL" id="RPJ65469.1"/>
    </source>
</evidence>
<protein>
    <submittedName>
        <fullName evidence="1">Uncharacterized protein</fullName>
    </submittedName>
</protein>
<dbReference type="Proteomes" id="UP000275281">
    <property type="component" value="Unassembled WGS sequence"/>
</dbReference>
<dbReference type="EMBL" id="RPOK01000005">
    <property type="protein sequence ID" value="RPJ65469.1"/>
    <property type="molecule type" value="Genomic_DNA"/>
</dbReference>
<dbReference type="RefSeq" id="WP_124028816.1">
    <property type="nucleotide sequence ID" value="NZ_JBHRSN010000014.1"/>
</dbReference>
<gene>
    <name evidence="1" type="ORF">DRW07_15280</name>
</gene>
<dbReference type="OrthoDB" id="6227277at2"/>
<dbReference type="AlphaFoldDB" id="A0A3N5Y5E6"/>
<evidence type="ECO:0000313" key="2">
    <source>
        <dbReference type="Proteomes" id="UP000275281"/>
    </source>
</evidence>
<accession>A0A3N5Y5E6</accession>
<reference evidence="1 2" key="1">
    <citation type="submission" date="2018-11" db="EMBL/GenBank/DDBJ databases">
        <authorList>
            <person name="Ye M.-Q."/>
            <person name="Du Z.-J."/>
        </authorList>
    </citation>
    <scope>NUCLEOTIDE SEQUENCE [LARGE SCALE GENOMIC DNA]</scope>
    <source>
        <strain evidence="1 2">U0105</strain>
    </source>
</reference>
<comment type="caution">
    <text evidence="1">The sequence shown here is derived from an EMBL/GenBank/DDBJ whole genome shotgun (WGS) entry which is preliminary data.</text>
</comment>
<organism evidence="1 2">
    <name type="scientific">Alteromonas sediminis</name>
    <dbReference type="NCBI Taxonomy" id="2259342"/>
    <lineage>
        <taxon>Bacteria</taxon>
        <taxon>Pseudomonadati</taxon>
        <taxon>Pseudomonadota</taxon>
        <taxon>Gammaproteobacteria</taxon>
        <taxon>Alteromonadales</taxon>
        <taxon>Alteromonadaceae</taxon>
        <taxon>Alteromonas/Salinimonas group</taxon>
        <taxon>Alteromonas</taxon>
    </lineage>
</organism>